<dbReference type="GO" id="GO:0016740">
    <property type="term" value="F:transferase activity"/>
    <property type="evidence" value="ECO:0007669"/>
    <property type="project" value="UniProtKB-KW"/>
</dbReference>
<dbReference type="InterPro" id="IPR009288">
    <property type="entry name" value="AIG2-like_dom"/>
</dbReference>
<dbReference type="InterPro" id="IPR013024">
    <property type="entry name" value="GGCT-like"/>
</dbReference>
<evidence type="ECO:0000313" key="2">
    <source>
        <dbReference type="EMBL" id="RIX52681.1"/>
    </source>
</evidence>
<dbReference type="CDD" id="cd06661">
    <property type="entry name" value="GGCT_like"/>
    <property type="match status" value="1"/>
</dbReference>
<accession>A0A3A1UZ18</accession>
<keyword evidence="2" id="KW-0808">Transferase</keyword>
<dbReference type="RefSeq" id="WP_119599890.1">
    <property type="nucleotide sequence ID" value="NZ_QXQA01000006.1"/>
</dbReference>
<reference evidence="2 3" key="1">
    <citation type="submission" date="2018-09" db="EMBL/GenBank/DDBJ databases">
        <title>Paenibacillus aracenensis nov. sp. isolated from a cave in southern Spain.</title>
        <authorList>
            <person name="Jurado V."/>
            <person name="Gutierrez-Patricio S."/>
            <person name="Gonzalez-Pimentel J.L."/>
            <person name="Miller A.Z."/>
            <person name="Laiz L."/>
            <person name="Saiz-Jimenez C."/>
        </authorList>
    </citation>
    <scope>NUCLEOTIDE SEQUENCE [LARGE SCALE GENOMIC DNA]</scope>
    <source>
        <strain evidence="2 3">DSM 22867</strain>
    </source>
</reference>
<dbReference type="OrthoDB" id="8538589at2"/>
<name>A0A3A1UZ18_9BACL</name>
<dbReference type="InterPro" id="IPR036568">
    <property type="entry name" value="GGCT-like_sf"/>
</dbReference>
<keyword evidence="3" id="KW-1185">Reference proteome</keyword>
<evidence type="ECO:0000259" key="1">
    <source>
        <dbReference type="Pfam" id="PF06094"/>
    </source>
</evidence>
<dbReference type="EMBL" id="QXQA01000006">
    <property type="protein sequence ID" value="RIX52681.1"/>
    <property type="molecule type" value="Genomic_DNA"/>
</dbReference>
<dbReference type="Pfam" id="PF06094">
    <property type="entry name" value="GGACT"/>
    <property type="match status" value="1"/>
</dbReference>
<dbReference type="SUPFAM" id="SSF110857">
    <property type="entry name" value="Gamma-glutamyl cyclotransferase-like"/>
    <property type="match status" value="1"/>
</dbReference>
<dbReference type="Gene3D" id="3.10.490.10">
    <property type="entry name" value="Gamma-glutamyl cyclotransferase-like"/>
    <property type="match status" value="1"/>
</dbReference>
<protein>
    <submittedName>
        <fullName evidence="2">Gamma-glutamylcyclotransferase</fullName>
    </submittedName>
</protein>
<feature type="domain" description="Gamma-glutamylcyclotransferase AIG2-like" evidence="1">
    <location>
        <begin position="6"/>
        <end position="124"/>
    </location>
</feature>
<proteinExistence type="predicted"/>
<dbReference type="AlphaFoldDB" id="A0A3A1UZ18"/>
<sequence length="134" mass="14950">MAKISVFIYGSLLPGHSNHHVIASHITAFEPGEIEGCLVDVGPYPAAVRSGRNGTGAGRIRGGWIIIGREGLAAMDALEEFSGIEEMNDYDRVWVSDRTNPAMEGWVYVWESSRGFPTIPDDNWPDYWARKNRR</sequence>
<comment type="caution">
    <text evidence="2">The sequence shown here is derived from an EMBL/GenBank/DDBJ whole genome shotgun (WGS) entry which is preliminary data.</text>
</comment>
<evidence type="ECO:0000313" key="3">
    <source>
        <dbReference type="Proteomes" id="UP000266482"/>
    </source>
</evidence>
<organism evidence="2 3">
    <name type="scientific">Paenibacillus nanensis</name>
    <dbReference type="NCBI Taxonomy" id="393251"/>
    <lineage>
        <taxon>Bacteria</taxon>
        <taxon>Bacillati</taxon>
        <taxon>Bacillota</taxon>
        <taxon>Bacilli</taxon>
        <taxon>Bacillales</taxon>
        <taxon>Paenibacillaceae</taxon>
        <taxon>Paenibacillus</taxon>
    </lineage>
</organism>
<gene>
    <name evidence="2" type="ORF">D3P08_11735</name>
</gene>
<dbReference type="Proteomes" id="UP000266482">
    <property type="component" value="Unassembled WGS sequence"/>
</dbReference>